<dbReference type="SUPFAM" id="SSF52058">
    <property type="entry name" value="L domain-like"/>
    <property type="match status" value="1"/>
</dbReference>
<dbReference type="Pfam" id="PF01582">
    <property type="entry name" value="TIR"/>
    <property type="match status" value="1"/>
</dbReference>
<keyword evidence="3" id="KW-0611">Plant defense</keyword>
<dbReference type="Gene3D" id="3.40.50.10140">
    <property type="entry name" value="Toll/interleukin-1 receptor homology (TIR) domain"/>
    <property type="match status" value="1"/>
</dbReference>
<dbReference type="InterPro" id="IPR032675">
    <property type="entry name" value="LRR_dom_sf"/>
</dbReference>
<dbReference type="SMART" id="SM00255">
    <property type="entry name" value="TIR"/>
    <property type="match status" value="1"/>
</dbReference>
<dbReference type="SMART" id="SM00382">
    <property type="entry name" value="AAA"/>
    <property type="match status" value="1"/>
</dbReference>
<dbReference type="Pfam" id="PF00931">
    <property type="entry name" value="NB-ARC"/>
    <property type="match status" value="1"/>
</dbReference>
<dbReference type="Pfam" id="PF23598">
    <property type="entry name" value="LRR_14"/>
    <property type="match status" value="1"/>
</dbReference>
<dbReference type="InterPro" id="IPR036390">
    <property type="entry name" value="WH_DNA-bd_sf"/>
</dbReference>
<keyword evidence="2" id="KW-0677">Repeat</keyword>
<dbReference type="SUPFAM" id="SSF46785">
    <property type="entry name" value="Winged helix' DNA-binding domain"/>
    <property type="match status" value="1"/>
</dbReference>
<dbReference type="GeneID" id="115748607"/>
<dbReference type="PANTHER" id="PTHR11017:SF570">
    <property type="entry name" value="DISEASE RESISTANCE PROTEIN (TIR-NBS CLASS)-RELATED"/>
    <property type="match status" value="1"/>
</dbReference>
<keyword evidence="1" id="KW-0433">Leucine-rich repeat</keyword>
<dbReference type="InterPro" id="IPR035897">
    <property type="entry name" value="Toll_tir_struct_dom_sf"/>
</dbReference>
<dbReference type="SUPFAM" id="SSF52540">
    <property type="entry name" value="P-loop containing nucleoside triphosphate hydrolases"/>
    <property type="match status" value="1"/>
</dbReference>
<evidence type="ECO:0000313" key="7">
    <source>
        <dbReference type="RefSeq" id="XP_048141443.1"/>
    </source>
</evidence>
<dbReference type="InterPro" id="IPR003593">
    <property type="entry name" value="AAA+_ATPase"/>
</dbReference>
<accession>A0ABM3HXX2</accession>
<evidence type="ECO:0000256" key="4">
    <source>
        <dbReference type="ARBA" id="ARBA00023027"/>
    </source>
</evidence>
<keyword evidence="4" id="KW-0520">NAD</keyword>
<feature type="domain" description="TIR" evidence="5">
    <location>
        <begin position="39"/>
        <end position="206"/>
    </location>
</feature>
<gene>
    <name evidence="7" type="primary">LOC115748607</name>
</gene>
<keyword evidence="6" id="KW-1185">Reference proteome</keyword>
<dbReference type="SUPFAM" id="SSF52200">
    <property type="entry name" value="Toll/Interleukin receptor TIR domain"/>
    <property type="match status" value="1"/>
</dbReference>
<dbReference type="InterPro" id="IPR055414">
    <property type="entry name" value="LRR_R13L4/SHOC2-like"/>
</dbReference>
<evidence type="ECO:0000256" key="2">
    <source>
        <dbReference type="ARBA" id="ARBA00022737"/>
    </source>
</evidence>
<dbReference type="Gene3D" id="1.10.8.430">
    <property type="entry name" value="Helical domain of apoptotic protease-activating factors"/>
    <property type="match status" value="1"/>
</dbReference>
<dbReference type="Gene3D" id="3.40.50.300">
    <property type="entry name" value="P-loop containing nucleotide triphosphate hydrolases"/>
    <property type="match status" value="1"/>
</dbReference>
<evidence type="ECO:0000256" key="3">
    <source>
        <dbReference type="ARBA" id="ARBA00022821"/>
    </source>
</evidence>
<organism evidence="6 7">
    <name type="scientific">Rhodamnia argentea</name>
    <dbReference type="NCBI Taxonomy" id="178133"/>
    <lineage>
        <taxon>Eukaryota</taxon>
        <taxon>Viridiplantae</taxon>
        <taxon>Streptophyta</taxon>
        <taxon>Embryophyta</taxon>
        <taxon>Tracheophyta</taxon>
        <taxon>Spermatophyta</taxon>
        <taxon>Magnoliopsida</taxon>
        <taxon>eudicotyledons</taxon>
        <taxon>Gunneridae</taxon>
        <taxon>Pentapetalae</taxon>
        <taxon>rosids</taxon>
        <taxon>malvids</taxon>
        <taxon>Myrtales</taxon>
        <taxon>Myrtaceae</taxon>
        <taxon>Myrtoideae</taxon>
        <taxon>Myrteae</taxon>
        <taxon>Australasian group</taxon>
        <taxon>Rhodamnia</taxon>
    </lineage>
</organism>
<evidence type="ECO:0000259" key="5">
    <source>
        <dbReference type="PROSITE" id="PS50104"/>
    </source>
</evidence>
<evidence type="ECO:0000313" key="6">
    <source>
        <dbReference type="Proteomes" id="UP000827889"/>
    </source>
</evidence>
<dbReference type="InterPro" id="IPR002182">
    <property type="entry name" value="NB-ARC"/>
</dbReference>
<dbReference type="InterPro" id="IPR027417">
    <property type="entry name" value="P-loop_NTPase"/>
</dbReference>
<evidence type="ECO:0000256" key="1">
    <source>
        <dbReference type="ARBA" id="ARBA00022614"/>
    </source>
</evidence>
<sequence length="901" mass="102472">MKRDLVLEHSFVQSNKKSARRKADDTSASSFSATSAGGESYDVFLSFSGKDTRKTFVDHLYNGLIDAGFRVFRDDNELREGEEIGTNLLRAIKNSKISIPILSLNYASSKWCLRELVEMMECMKSVGQVVLPIFYRVEPAHVRHQVESFGKTFSRLSRKYLEEDVAKWKQALQEVASLKGWESERTANGHEGELVKMVVRKVLSELKKAFRLDVTEQLVGIDNVVEDILRLLDDNPSATQIVGIHGMGGIGKTTLAKVVYNKLSDQFRCRSFIADIRETTRHKGISSLQNQLIFDILKMDVQVSNIDEGIGIMKSRFKRKKVLLLLDDVDDNDRIKALVGKHDWFEKGSRIIITTRIRPILDDVICQYELKEIAEDKSLILFSRHAFLRDSPPCEFESLSRAVVSTAGGLPLALEVVGSFLYGRNRGFWKDALKKLKEVPHVKVQEKLRISYDALNYEEQQIFLDIACFFNECERLCVSHMWEACNFLPNMGIETLTFMSLVKIGYNGELRMHDQLRDLGREIVRQEDYKTPMNRSRVWIHEEALEVLQRNKGKEKDRVEALWLDENHSHVELTTEQFETLPNLRLLRVDNATLIGDSKGLLPKLRCLAWSKCPASVVTSFHLEKLVVLYLSDCDISGLWEGWSRLKVAKQLKFLALENCPCLKVTPDLSAFQNLEMLSFVRCDNLEKIHSSIGEAKGLKFLQFRCCEKLKELPQEMGKLEELKKLFIGKTAIQEIPRWICSLKKLEMLVVSKCKSLVELPDSISHLVDLSLLELSGYSKLCRLPECIGSLVKLQYLSLVGVGIPEDPQLDHALFHIPNSIGKLEWLTGLDLSRSGICELPESIGDLKNLKTFYIAHCEKLCGLPSTIRKLGNLEILDATECKSLQGEIQIDGLSSLKILR</sequence>
<dbReference type="InterPro" id="IPR042197">
    <property type="entry name" value="Apaf_helical"/>
</dbReference>
<dbReference type="PRINTS" id="PR00364">
    <property type="entry name" value="DISEASERSIST"/>
</dbReference>
<dbReference type="Pfam" id="PF23282">
    <property type="entry name" value="WHD_ROQ1"/>
    <property type="match status" value="1"/>
</dbReference>
<dbReference type="RefSeq" id="XP_048141443.1">
    <property type="nucleotide sequence ID" value="XM_048285486.1"/>
</dbReference>
<name>A0ABM3HXX2_9MYRT</name>
<dbReference type="InterPro" id="IPR000157">
    <property type="entry name" value="TIR_dom"/>
</dbReference>
<dbReference type="PANTHER" id="PTHR11017">
    <property type="entry name" value="LEUCINE-RICH REPEAT-CONTAINING PROTEIN"/>
    <property type="match status" value="1"/>
</dbReference>
<dbReference type="PROSITE" id="PS50104">
    <property type="entry name" value="TIR"/>
    <property type="match status" value="1"/>
</dbReference>
<protein>
    <submittedName>
        <fullName evidence="7">TMV resistance protein N-like</fullName>
    </submittedName>
</protein>
<reference evidence="7" key="1">
    <citation type="submission" date="2025-08" db="UniProtKB">
        <authorList>
            <consortium name="RefSeq"/>
        </authorList>
    </citation>
    <scope>IDENTIFICATION</scope>
    <source>
        <tissue evidence="7">Leaf</tissue>
    </source>
</reference>
<dbReference type="Proteomes" id="UP000827889">
    <property type="component" value="Chromosome 9"/>
</dbReference>
<dbReference type="InterPro" id="IPR044974">
    <property type="entry name" value="Disease_R_plants"/>
</dbReference>
<dbReference type="Gene3D" id="3.80.10.10">
    <property type="entry name" value="Ribonuclease Inhibitor"/>
    <property type="match status" value="2"/>
</dbReference>
<dbReference type="InterPro" id="IPR058192">
    <property type="entry name" value="WHD_ROQ1-like"/>
</dbReference>
<proteinExistence type="predicted"/>